<evidence type="ECO:0000256" key="1">
    <source>
        <dbReference type="SAM" id="MobiDB-lite"/>
    </source>
</evidence>
<reference evidence="2 3" key="1">
    <citation type="submission" date="2015-09" db="EMBL/GenBank/DDBJ databases">
        <title>Trachymyrmex zeteki WGS genome.</title>
        <authorList>
            <person name="Nygaard S."/>
            <person name="Hu H."/>
            <person name="Boomsma J."/>
            <person name="Zhang G."/>
        </authorList>
    </citation>
    <scope>NUCLEOTIDE SEQUENCE [LARGE SCALE GENOMIC DNA]</scope>
    <source>
        <strain evidence="2">Tzet28-1</strain>
        <tissue evidence="2">Whole body</tissue>
    </source>
</reference>
<dbReference type="AlphaFoldDB" id="A0A151XF22"/>
<organism evidence="2 3">
    <name type="scientific">Mycetomoellerius zeteki</name>
    <dbReference type="NCBI Taxonomy" id="64791"/>
    <lineage>
        <taxon>Eukaryota</taxon>
        <taxon>Metazoa</taxon>
        <taxon>Ecdysozoa</taxon>
        <taxon>Arthropoda</taxon>
        <taxon>Hexapoda</taxon>
        <taxon>Insecta</taxon>
        <taxon>Pterygota</taxon>
        <taxon>Neoptera</taxon>
        <taxon>Endopterygota</taxon>
        <taxon>Hymenoptera</taxon>
        <taxon>Apocrita</taxon>
        <taxon>Aculeata</taxon>
        <taxon>Formicoidea</taxon>
        <taxon>Formicidae</taxon>
        <taxon>Myrmicinae</taxon>
        <taxon>Mycetomoellerius</taxon>
    </lineage>
</organism>
<gene>
    <name evidence="2" type="ORF">ALC60_02113</name>
</gene>
<name>A0A151XF22_9HYME</name>
<dbReference type="EMBL" id="KQ982215">
    <property type="protein sequence ID" value="KYQ58957.1"/>
    <property type="molecule type" value="Genomic_DNA"/>
</dbReference>
<dbReference type="Proteomes" id="UP000075809">
    <property type="component" value="Unassembled WGS sequence"/>
</dbReference>
<accession>A0A151XF22</accession>
<sequence length="191" mass="21548">MLGCDVPLKFPEAKSRTQEDGSQLTEEHGGEEVRGYCILLGNFCSVLSLNYPVAEVASVISELSRNFCENWLLSWTKLSTLFRTRLECLQVTPKDWSSCDRYVCRANLVSRFPRHGTQLLVGVLHEHTTATSSKQSTRCSNPDPHSTRSGPLRENANNAEQRQSVANAKPKKINLKTMSWLREGFNKIYAE</sequence>
<protein>
    <submittedName>
        <fullName evidence="2">Uncharacterized protein</fullName>
    </submittedName>
</protein>
<feature type="region of interest" description="Disordered" evidence="1">
    <location>
        <begin position="128"/>
        <end position="169"/>
    </location>
</feature>
<evidence type="ECO:0000313" key="2">
    <source>
        <dbReference type="EMBL" id="KYQ58957.1"/>
    </source>
</evidence>
<keyword evidence="3" id="KW-1185">Reference proteome</keyword>
<evidence type="ECO:0000313" key="3">
    <source>
        <dbReference type="Proteomes" id="UP000075809"/>
    </source>
</evidence>
<feature type="compositionally biased region" description="Polar residues" evidence="1">
    <location>
        <begin position="129"/>
        <end position="166"/>
    </location>
</feature>
<proteinExistence type="predicted"/>